<keyword evidence="3" id="KW-1185">Reference proteome</keyword>
<dbReference type="Proteomes" id="UP001274896">
    <property type="component" value="Unassembled WGS sequence"/>
</dbReference>
<dbReference type="PANTHER" id="PTHR47510">
    <property type="entry name" value="REVERSE TRANSCRIPTASE DOMAIN-CONTAINING PROTEIN"/>
    <property type="match status" value="1"/>
</dbReference>
<reference evidence="2" key="1">
    <citation type="submission" date="2023-06" db="EMBL/GenBank/DDBJ databases">
        <title>Male Hemibagrus guttatus genome.</title>
        <authorList>
            <person name="Bian C."/>
        </authorList>
    </citation>
    <scope>NUCLEOTIDE SEQUENCE</scope>
    <source>
        <strain evidence="2">Male_cb2023</strain>
        <tissue evidence="2">Muscle</tissue>
    </source>
</reference>
<dbReference type="EMBL" id="JAUCMX010000025">
    <property type="protein sequence ID" value="KAK3510490.1"/>
    <property type="molecule type" value="Genomic_DNA"/>
</dbReference>
<name>A0AAE0PZ75_9TELE</name>
<evidence type="ECO:0000259" key="1">
    <source>
        <dbReference type="Pfam" id="PF00078"/>
    </source>
</evidence>
<gene>
    <name evidence="2" type="ORF">QTP70_009150</name>
</gene>
<evidence type="ECO:0000313" key="3">
    <source>
        <dbReference type="Proteomes" id="UP001274896"/>
    </source>
</evidence>
<accession>A0AAE0PZ75</accession>
<organism evidence="2 3">
    <name type="scientific">Hemibagrus guttatus</name>
    <dbReference type="NCBI Taxonomy" id="175788"/>
    <lineage>
        <taxon>Eukaryota</taxon>
        <taxon>Metazoa</taxon>
        <taxon>Chordata</taxon>
        <taxon>Craniata</taxon>
        <taxon>Vertebrata</taxon>
        <taxon>Euteleostomi</taxon>
        <taxon>Actinopterygii</taxon>
        <taxon>Neopterygii</taxon>
        <taxon>Teleostei</taxon>
        <taxon>Ostariophysi</taxon>
        <taxon>Siluriformes</taxon>
        <taxon>Bagridae</taxon>
        <taxon>Hemibagrus</taxon>
    </lineage>
</organism>
<feature type="domain" description="Reverse transcriptase" evidence="1">
    <location>
        <begin position="192"/>
        <end position="298"/>
    </location>
</feature>
<dbReference type="Pfam" id="PF00078">
    <property type="entry name" value="RVT_1"/>
    <property type="match status" value="1"/>
</dbReference>
<dbReference type="PANTHER" id="PTHR47510:SF3">
    <property type="entry name" value="ENDO_EXONUCLEASE_PHOSPHATASE DOMAIN-CONTAINING PROTEIN"/>
    <property type="match status" value="1"/>
</dbReference>
<sequence length="302" mass="32986">MTDQDRHYVSHAVDESVITIDTAGWSLKTQSFLNPPESGVMGGLIPGTTVPAPLQQVLEAASVEEADPGFAIVEAEGLSWARGASADVRYGFDLVTSMGLFCGNGGEEALQVLLPAALKSEILTQLHYEHGHQDVVHTAELIRVQRDSPKVALVEGLAEPPVVSSQEEEEEEVDLAGVISVGGKLGNIGSFNDYRPFALTSVVMKSFERLVLSYLKHITDPLLDPLQFAYRANRSVDNAVNMALHFILQHLDSPGSYASILFVDFSSDFNTIVPALLRDKLFQLNVPDSMCSWITDFLTDRR</sequence>
<dbReference type="InterPro" id="IPR000477">
    <property type="entry name" value="RT_dom"/>
</dbReference>
<comment type="caution">
    <text evidence="2">The sequence shown here is derived from an EMBL/GenBank/DDBJ whole genome shotgun (WGS) entry which is preliminary data.</text>
</comment>
<protein>
    <recommendedName>
        <fullName evidence="1">Reverse transcriptase domain-containing protein</fullName>
    </recommendedName>
</protein>
<dbReference type="AlphaFoldDB" id="A0AAE0PZ75"/>
<evidence type="ECO:0000313" key="2">
    <source>
        <dbReference type="EMBL" id="KAK3510490.1"/>
    </source>
</evidence>
<proteinExistence type="predicted"/>